<evidence type="ECO:0000256" key="2">
    <source>
        <dbReference type="ARBA" id="ARBA00023136"/>
    </source>
</evidence>
<comment type="subunit">
    <text evidence="4">Part of the Bam complex.</text>
</comment>
<dbReference type="PANTHER" id="PTHR37482">
    <property type="entry name" value="OUTER MEMBRANE PROTEIN ASSEMBLY FACTOR BAME"/>
    <property type="match status" value="1"/>
</dbReference>
<evidence type="ECO:0000256" key="1">
    <source>
        <dbReference type="ARBA" id="ARBA00022729"/>
    </source>
</evidence>
<keyword evidence="4" id="KW-0449">Lipoprotein</keyword>
<comment type="similarity">
    <text evidence="4">Belongs to the BamE family.</text>
</comment>
<gene>
    <name evidence="4" type="primary">bamE</name>
    <name evidence="7" type="ORF">G3T16_13535</name>
</gene>
<comment type="function">
    <text evidence="4">Part of the outer membrane protein assembly complex, which is involved in assembly and insertion of beta-barrel proteins into the outer membrane.</text>
</comment>
<evidence type="ECO:0000259" key="6">
    <source>
        <dbReference type="Pfam" id="PF04355"/>
    </source>
</evidence>
<evidence type="ECO:0000256" key="5">
    <source>
        <dbReference type="SAM" id="MobiDB-lite"/>
    </source>
</evidence>
<evidence type="ECO:0000313" key="8">
    <source>
        <dbReference type="Proteomes" id="UP000477680"/>
    </source>
</evidence>
<dbReference type="GO" id="GO:1990063">
    <property type="term" value="C:Bam protein complex"/>
    <property type="evidence" value="ECO:0007669"/>
    <property type="project" value="TreeGrafter"/>
</dbReference>
<dbReference type="Pfam" id="PF04355">
    <property type="entry name" value="BamE"/>
    <property type="match status" value="1"/>
</dbReference>
<keyword evidence="3 4" id="KW-0998">Cell outer membrane</keyword>
<dbReference type="PANTHER" id="PTHR37482:SF1">
    <property type="entry name" value="OUTER MEMBRANE PROTEIN ASSEMBLY FACTOR BAME"/>
    <property type="match status" value="1"/>
</dbReference>
<feature type="region of interest" description="Disordered" evidence="5">
    <location>
        <begin position="104"/>
        <end position="128"/>
    </location>
</feature>
<dbReference type="GO" id="GO:0043165">
    <property type="term" value="P:Gram-negative-bacterium-type cell outer membrane assembly"/>
    <property type="evidence" value="ECO:0007669"/>
    <property type="project" value="UniProtKB-UniRule"/>
</dbReference>
<dbReference type="InterPro" id="IPR026592">
    <property type="entry name" value="BamE"/>
</dbReference>
<dbReference type="PROSITE" id="PS51257">
    <property type="entry name" value="PROKAR_LIPOPROTEIN"/>
    <property type="match status" value="1"/>
</dbReference>
<dbReference type="Proteomes" id="UP000477680">
    <property type="component" value="Chromosome"/>
</dbReference>
<keyword evidence="2 4" id="KW-0472">Membrane</keyword>
<dbReference type="HAMAP" id="MF_00925">
    <property type="entry name" value="OM_assembly_BamE"/>
    <property type="match status" value="1"/>
</dbReference>
<accession>A0A6C0U2M6</accession>
<dbReference type="KEGG" id="kim:G3T16_13535"/>
<dbReference type="RefSeq" id="WP_163495711.1">
    <property type="nucleotide sequence ID" value="NZ_CP048711.1"/>
</dbReference>
<protein>
    <recommendedName>
        <fullName evidence="4">Outer membrane protein assembly factor BamE</fullName>
    </recommendedName>
</protein>
<evidence type="ECO:0000256" key="3">
    <source>
        <dbReference type="ARBA" id="ARBA00023237"/>
    </source>
</evidence>
<reference evidence="7 8" key="1">
    <citation type="submission" date="2020-02" db="EMBL/GenBank/DDBJ databases">
        <title>Genome sequencing for Kineobactrum sp. M2.</title>
        <authorList>
            <person name="Park S.-J."/>
        </authorList>
    </citation>
    <scope>NUCLEOTIDE SEQUENCE [LARGE SCALE GENOMIC DNA]</scope>
    <source>
        <strain evidence="7 8">M2</strain>
    </source>
</reference>
<keyword evidence="1 4" id="KW-0732">Signal</keyword>
<comment type="subcellular location">
    <subcellularLocation>
        <location evidence="4">Cell outer membrane</location>
        <topology evidence="4">Lipid-anchor</topology>
    </subcellularLocation>
</comment>
<dbReference type="GO" id="GO:0051205">
    <property type="term" value="P:protein insertion into membrane"/>
    <property type="evidence" value="ECO:0007669"/>
    <property type="project" value="UniProtKB-UniRule"/>
</dbReference>
<sequence length="128" mass="14445">MRSLFLAATLTLLSACGAIGFPGVYRINVEQGNIVTQDMVEQLKPGMNQRQVRFIMGTPLIEDSFNQARWDYPYMLRNGDEVIREAQITMHFEGDKLVNITGDYRPDWAGEQNQQAAAPARDELPPSK</sequence>
<dbReference type="Gene3D" id="3.30.1450.10">
    <property type="match status" value="1"/>
</dbReference>
<proteinExistence type="inferred from homology"/>
<feature type="domain" description="Outer membrane protein assembly factor BamE" evidence="6">
    <location>
        <begin position="32"/>
        <end position="101"/>
    </location>
</feature>
<evidence type="ECO:0000313" key="7">
    <source>
        <dbReference type="EMBL" id="QIB66276.1"/>
    </source>
</evidence>
<dbReference type="EMBL" id="CP048711">
    <property type="protein sequence ID" value="QIB66276.1"/>
    <property type="molecule type" value="Genomic_DNA"/>
</dbReference>
<organism evidence="7 8">
    <name type="scientific">Kineobactrum salinum</name>
    <dbReference type="NCBI Taxonomy" id="2708301"/>
    <lineage>
        <taxon>Bacteria</taxon>
        <taxon>Pseudomonadati</taxon>
        <taxon>Pseudomonadota</taxon>
        <taxon>Gammaproteobacteria</taxon>
        <taxon>Cellvibrionales</taxon>
        <taxon>Halieaceae</taxon>
        <taxon>Kineobactrum</taxon>
    </lineage>
</organism>
<dbReference type="GO" id="GO:0030674">
    <property type="term" value="F:protein-macromolecule adaptor activity"/>
    <property type="evidence" value="ECO:0007669"/>
    <property type="project" value="TreeGrafter"/>
</dbReference>
<keyword evidence="8" id="KW-1185">Reference proteome</keyword>
<keyword evidence="4" id="KW-0564">Palmitate</keyword>
<dbReference type="InterPro" id="IPR007450">
    <property type="entry name" value="BamE_dom"/>
</dbReference>
<dbReference type="AlphaFoldDB" id="A0A6C0U2M6"/>
<evidence type="ECO:0000256" key="4">
    <source>
        <dbReference type="HAMAP-Rule" id="MF_00925"/>
    </source>
</evidence>
<name>A0A6C0U2M6_9GAMM</name>
<dbReference type="InterPro" id="IPR037873">
    <property type="entry name" value="BamE-like"/>
</dbReference>